<dbReference type="Proteomes" id="UP000030111">
    <property type="component" value="Unassembled WGS sequence"/>
</dbReference>
<keyword evidence="2" id="KW-1185">Reference proteome</keyword>
<reference evidence="1 2" key="1">
    <citation type="submission" date="2013-09" db="EMBL/GenBank/DDBJ databases">
        <authorList>
            <person name="Zeng Z."/>
            <person name="Chen C."/>
        </authorList>
    </citation>
    <scope>NUCLEOTIDE SEQUENCE [LARGE SCALE GENOMIC DNA]</scope>
    <source>
        <strain evidence="1 2">WB 4.1-42</strain>
    </source>
</reference>
<name>A0A0A2MG23_9FLAO</name>
<dbReference type="eggNOG" id="ENOG5032HIK">
    <property type="taxonomic scope" value="Bacteria"/>
</dbReference>
<evidence type="ECO:0000313" key="2">
    <source>
        <dbReference type="Proteomes" id="UP000030111"/>
    </source>
</evidence>
<protein>
    <submittedName>
        <fullName evidence="1">Uncharacterized protein</fullName>
    </submittedName>
</protein>
<evidence type="ECO:0000313" key="1">
    <source>
        <dbReference type="EMBL" id="KGO91627.1"/>
    </source>
</evidence>
<gene>
    <name evidence="1" type="ORF">Q766_16480</name>
</gene>
<comment type="caution">
    <text evidence="1">The sequence shown here is derived from an EMBL/GenBank/DDBJ whole genome shotgun (WGS) entry which is preliminary data.</text>
</comment>
<dbReference type="AlphaFoldDB" id="A0A0A2MG23"/>
<sequence length="243" mass="27676">MNYPGEAVEMLEGKELKVQTLRESLQKFGYEGFYTDETVKKVYKKGSLNTKYDALVGKVFKVISYKPNAGNYIIKLENSDIGTLYYKYDKNRDFDYHFEVVGGLTFPDGFFCKYNKIDKTWNSAAVKYDYVSHTPCTEDICLYGDNNDFAIHVLITASADRKETGLKGLTLVLENGKEVSFPEASVDVESATNMYNYRTSADVNQQQLLLLKESPIAKKIVGNKEQKVEEGRLIMEYIKCLAK</sequence>
<proteinExistence type="predicted"/>
<dbReference type="OrthoDB" id="1339132at2"/>
<accession>A0A0A2MG23</accession>
<organism evidence="1 2">
    <name type="scientific">Flavobacterium subsaxonicum WB 4.1-42 = DSM 21790</name>
    <dbReference type="NCBI Taxonomy" id="1121898"/>
    <lineage>
        <taxon>Bacteria</taxon>
        <taxon>Pseudomonadati</taxon>
        <taxon>Bacteroidota</taxon>
        <taxon>Flavobacteriia</taxon>
        <taxon>Flavobacteriales</taxon>
        <taxon>Flavobacteriaceae</taxon>
        <taxon>Flavobacterium</taxon>
    </lineage>
</organism>
<dbReference type="EMBL" id="JRLY01000016">
    <property type="protein sequence ID" value="KGO91627.1"/>
    <property type="molecule type" value="Genomic_DNA"/>
</dbReference>